<sequence length="100" mass="11062">MSTVLVYVRDGAPSDFTAEVLVFGSFSSVRRIAPQEYGQEGEDMYWDGDRGVRELYFLYPVVSIGTGDYVALLNDRTSLQPLLQKISVTEVKVAEGCGEC</sequence>
<name>A0A176WB38_MARPO</name>
<gene>
    <name evidence="1" type="ORF">AXG93_4201s1590</name>
</gene>
<proteinExistence type="predicted"/>
<comment type="caution">
    <text evidence="1">The sequence shown here is derived from an EMBL/GenBank/DDBJ whole genome shotgun (WGS) entry which is preliminary data.</text>
</comment>
<keyword evidence="2" id="KW-1185">Reference proteome</keyword>
<reference evidence="1" key="1">
    <citation type="submission" date="2016-03" db="EMBL/GenBank/DDBJ databases">
        <title>Mechanisms controlling the formation of the plant cell surface in tip-growing cells are functionally conserved among land plants.</title>
        <authorList>
            <person name="Honkanen S."/>
            <person name="Jones V.A."/>
            <person name="Morieri G."/>
            <person name="Champion C."/>
            <person name="Hetherington A.J."/>
            <person name="Kelly S."/>
            <person name="Saint-Marcoux D."/>
            <person name="Proust H."/>
            <person name="Prescott H."/>
            <person name="Dolan L."/>
        </authorList>
    </citation>
    <scope>NUCLEOTIDE SEQUENCE [LARGE SCALE GENOMIC DNA]</scope>
    <source>
        <tissue evidence="1">Whole gametophyte</tissue>
    </source>
</reference>
<dbReference type="AlphaFoldDB" id="A0A176WB38"/>
<evidence type="ECO:0000313" key="2">
    <source>
        <dbReference type="Proteomes" id="UP000077202"/>
    </source>
</evidence>
<protein>
    <submittedName>
        <fullName evidence="1">Uncharacterized protein</fullName>
    </submittedName>
</protein>
<organism evidence="1 2">
    <name type="scientific">Marchantia polymorpha subsp. ruderalis</name>
    <dbReference type="NCBI Taxonomy" id="1480154"/>
    <lineage>
        <taxon>Eukaryota</taxon>
        <taxon>Viridiplantae</taxon>
        <taxon>Streptophyta</taxon>
        <taxon>Embryophyta</taxon>
        <taxon>Marchantiophyta</taxon>
        <taxon>Marchantiopsida</taxon>
        <taxon>Marchantiidae</taxon>
        <taxon>Marchantiales</taxon>
        <taxon>Marchantiaceae</taxon>
        <taxon>Marchantia</taxon>
    </lineage>
</organism>
<accession>A0A176WB38</accession>
<dbReference type="EMBL" id="LVLJ01001341">
    <property type="protein sequence ID" value="OAE30357.1"/>
    <property type="molecule type" value="Genomic_DNA"/>
</dbReference>
<evidence type="ECO:0000313" key="1">
    <source>
        <dbReference type="EMBL" id="OAE30357.1"/>
    </source>
</evidence>
<dbReference type="Proteomes" id="UP000077202">
    <property type="component" value="Unassembled WGS sequence"/>
</dbReference>